<dbReference type="GO" id="GO:0016787">
    <property type="term" value="F:hydrolase activity"/>
    <property type="evidence" value="ECO:0007669"/>
    <property type="project" value="UniProtKB-KW"/>
</dbReference>
<keyword evidence="4" id="KW-0547">Nucleotide-binding</keyword>
<dbReference type="GO" id="GO:0000166">
    <property type="term" value="F:nucleotide binding"/>
    <property type="evidence" value="ECO:0007669"/>
    <property type="project" value="UniProtKB-KW"/>
</dbReference>
<keyword evidence="1" id="KW-0597">Phosphoprotein</keyword>
<dbReference type="PANTHER" id="PTHR34139:SF1">
    <property type="entry name" value="RNASE MJ1380-RELATED"/>
    <property type="match status" value="1"/>
</dbReference>
<evidence type="ECO:0000256" key="4">
    <source>
        <dbReference type="ARBA" id="ARBA00022741"/>
    </source>
</evidence>
<dbReference type="PANTHER" id="PTHR34139">
    <property type="entry name" value="UPF0331 PROTEIN MJ0127"/>
    <property type="match status" value="1"/>
</dbReference>
<evidence type="ECO:0008006" key="8">
    <source>
        <dbReference type="Google" id="ProtNLM"/>
    </source>
</evidence>
<keyword evidence="2" id="KW-1277">Toxin-antitoxin system</keyword>
<dbReference type="EMBL" id="CAIQ01000050">
    <property type="protein sequence ID" value="CCI35253.1"/>
    <property type="molecule type" value="Genomic_DNA"/>
</dbReference>
<evidence type="ECO:0000256" key="2">
    <source>
        <dbReference type="ARBA" id="ARBA00022649"/>
    </source>
</evidence>
<dbReference type="Proteomes" id="UP000004047">
    <property type="component" value="Unassembled WGS sequence"/>
</dbReference>
<evidence type="ECO:0000313" key="6">
    <source>
        <dbReference type="EMBL" id="CCI35253.1"/>
    </source>
</evidence>
<protein>
    <recommendedName>
        <fullName evidence="8">DUF86 domain-containing protein</fullName>
    </recommendedName>
</protein>
<reference evidence="6 7" key="1">
    <citation type="submission" date="2012-04" db="EMBL/GenBank/DDBJ databases">
        <authorList>
            <person name="Genoscope - CEA"/>
        </authorList>
    </citation>
    <scope>NUCLEOTIDE SEQUENCE [LARGE SCALE GENOMIC DNA]</scope>
    <source>
        <strain evidence="6 7">9701</strain>
    </source>
</reference>
<dbReference type="InterPro" id="IPR051813">
    <property type="entry name" value="HepT_RNase_toxin"/>
</dbReference>
<organism evidence="6 7">
    <name type="scientific">Microcystis aeruginosa PCC 9701</name>
    <dbReference type="NCBI Taxonomy" id="721123"/>
    <lineage>
        <taxon>Bacteria</taxon>
        <taxon>Bacillati</taxon>
        <taxon>Cyanobacteriota</taxon>
        <taxon>Cyanophyceae</taxon>
        <taxon>Oscillatoriophycideae</taxon>
        <taxon>Chroococcales</taxon>
        <taxon>Microcystaceae</taxon>
        <taxon>Microcystis</taxon>
    </lineage>
</organism>
<dbReference type="GO" id="GO:0004540">
    <property type="term" value="F:RNA nuclease activity"/>
    <property type="evidence" value="ECO:0007669"/>
    <property type="project" value="InterPro"/>
</dbReference>
<evidence type="ECO:0000256" key="5">
    <source>
        <dbReference type="ARBA" id="ARBA00022801"/>
    </source>
</evidence>
<keyword evidence="5" id="KW-0378">Hydrolase</keyword>
<dbReference type="HOGENOM" id="CLU_142825_4_0_3"/>
<evidence type="ECO:0000256" key="3">
    <source>
        <dbReference type="ARBA" id="ARBA00022722"/>
    </source>
</evidence>
<dbReference type="AlphaFoldDB" id="I4ILS9"/>
<sequence>MNEDQVYLEYILDCIDKIKEYSQGGKQEFFANSMISDAIIRRLQTLAESTQRLSEELKANIPDVDWRNISGFRNILVHDYLGGIDLLKMRNFFSSVSGAKNGVEDDYLSNSILVPWQSD</sequence>
<dbReference type="RefSeq" id="WP_002800376.1">
    <property type="nucleotide sequence ID" value="NZ_CAIQ01000050.1"/>
</dbReference>
<dbReference type="InterPro" id="IPR008201">
    <property type="entry name" value="HepT-like"/>
</dbReference>
<gene>
    <name evidence="6" type="ORF">MICAK_1430002</name>
</gene>
<evidence type="ECO:0000256" key="1">
    <source>
        <dbReference type="ARBA" id="ARBA00022553"/>
    </source>
</evidence>
<keyword evidence="3" id="KW-0540">Nuclease</keyword>
<dbReference type="GO" id="GO:0110001">
    <property type="term" value="C:toxin-antitoxin complex"/>
    <property type="evidence" value="ECO:0007669"/>
    <property type="project" value="InterPro"/>
</dbReference>
<name>I4ILS9_MICAE</name>
<dbReference type="Pfam" id="PF01934">
    <property type="entry name" value="HepT-like"/>
    <property type="match status" value="1"/>
</dbReference>
<accession>I4ILS9</accession>
<proteinExistence type="predicted"/>
<comment type="caution">
    <text evidence="6">The sequence shown here is derived from an EMBL/GenBank/DDBJ whole genome shotgun (WGS) entry which is preliminary data.</text>
</comment>
<evidence type="ECO:0000313" key="7">
    <source>
        <dbReference type="Proteomes" id="UP000004047"/>
    </source>
</evidence>